<gene>
    <name evidence="2" type="ORF">ERL59_08235</name>
</gene>
<dbReference type="OrthoDB" id="2381017at2"/>
<dbReference type="RefSeq" id="WP_160645747.1">
    <property type="nucleotide sequence ID" value="NZ_SIJB01000019.1"/>
</dbReference>
<accession>A0A6N9Q143</accession>
<organism evidence="2 3">
    <name type="scientific">Chengkuizengella marina</name>
    <dbReference type="NCBI Taxonomy" id="2507566"/>
    <lineage>
        <taxon>Bacteria</taxon>
        <taxon>Bacillati</taxon>
        <taxon>Bacillota</taxon>
        <taxon>Bacilli</taxon>
        <taxon>Bacillales</taxon>
        <taxon>Paenibacillaceae</taxon>
        <taxon>Chengkuizengella</taxon>
    </lineage>
</organism>
<dbReference type="EMBL" id="SIJB01000019">
    <property type="protein sequence ID" value="NBI28946.1"/>
    <property type="molecule type" value="Genomic_DNA"/>
</dbReference>
<name>A0A6N9Q143_9BACL</name>
<dbReference type="InterPro" id="IPR057174">
    <property type="entry name" value="DUF7852"/>
</dbReference>
<evidence type="ECO:0000259" key="1">
    <source>
        <dbReference type="Pfam" id="PF25250"/>
    </source>
</evidence>
<evidence type="ECO:0000313" key="3">
    <source>
        <dbReference type="Proteomes" id="UP000448943"/>
    </source>
</evidence>
<comment type="caution">
    <text evidence="2">The sequence shown here is derived from an EMBL/GenBank/DDBJ whole genome shotgun (WGS) entry which is preliminary data.</text>
</comment>
<evidence type="ECO:0000313" key="2">
    <source>
        <dbReference type="EMBL" id="NBI28946.1"/>
    </source>
</evidence>
<proteinExistence type="predicted"/>
<protein>
    <recommendedName>
        <fullName evidence="1">DUF7852 domain-containing protein</fullName>
    </recommendedName>
</protein>
<feature type="domain" description="DUF7852" evidence="1">
    <location>
        <begin position="27"/>
        <end position="101"/>
    </location>
</feature>
<dbReference type="Pfam" id="PF25250">
    <property type="entry name" value="DUF7852"/>
    <property type="match status" value="1"/>
</dbReference>
<sequence length="229" mass="25379">MSDKDCARVTPILSDCTAHTTPAHADTFKVDVVLGTVDVQLDIEAEIDLDCPALDIKDIDKEVCVTQCEFIDVKSPVDVCVTTGKLFLGGFVRKNIRYSTVGCVTDEGICGDIRHCTVNVPFNCAVPIDNIFPHLEHNDSATKSFHGRKLKQFDQSLWQPLNAPVECEINCVTINERDLFKNRTPLSYGPKDEGTFCKIIEKMVVFLNITLSQKRVVTLAPPKTTTTTC</sequence>
<dbReference type="Proteomes" id="UP000448943">
    <property type="component" value="Unassembled WGS sequence"/>
</dbReference>
<reference evidence="2 3" key="1">
    <citation type="submission" date="2019-01" db="EMBL/GenBank/DDBJ databases">
        <title>Chengkuizengella sp. nov., isolated from deep-sea sediment of East Pacific Ocean.</title>
        <authorList>
            <person name="Yang J."/>
            <person name="Lai Q."/>
            <person name="Shao Z."/>
        </authorList>
    </citation>
    <scope>NUCLEOTIDE SEQUENCE [LARGE SCALE GENOMIC DNA]</scope>
    <source>
        <strain evidence="2 3">YPA3-1-1</strain>
    </source>
</reference>
<dbReference type="NCBIfam" id="NF045794">
    <property type="entry name" value="CsxC_fam"/>
    <property type="match status" value="1"/>
</dbReference>
<keyword evidence="3" id="KW-1185">Reference proteome</keyword>
<dbReference type="AlphaFoldDB" id="A0A6N9Q143"/>
<dbReference type="InterPro" id="IPR054845">
    <property type="entry name" value="Exosporium_prot_C"/>
</dbReference>